<dbReference type="STRING" id="236814.IX39_08065"/>
<keyword evidence="2" id="KW-0449">Lipoprotein</keyword>
<sequence length="479" mass="52733">MKSNIKSYTNFGAFTALLTLASCNVQKYSAPKAELPDSFRDTTQLDVAQDSTQSSIAKIPYRDFFTDPTLLSLIESGVKNNNNLKVAIKNIESAALSYNRSKWGNVPNVNLNIATASISRPSDNSMNGQMFGQMLGQRYIEDYGTNISISWEADIWGKIKGRKESALAAYLQTQEAAKAVQTQLVAQIAQGYYNLLMLDTQLDITNQNLKLVDNTLRMIIKQQELGITTSLSVQQQENTRDQMLVTIPIIEQSITIQENALSILTGKMPGEIQRTLKLTNMETPEYKSVGIPTELLSYRPDVKSSELSVRQAFANVKVSKASMYPALNITAQGGLNTFNFKNWFDIPGSLFGAAAGSLAMPLINGKQLKTQYEQSKIAMEQSEINFKQTVLSAVGEVSNALANIESADKQEVITVGLVARSDKAVTTSTKLFQQDMATYLDVITAQNNKLQAELSLANIKLQKLNSVVDLYRALGGGWQ</sequence>
<dbReference type="NCBIfam" id="TIGR01845">
    <property type="entry name" value="outer_NodT"/>
    <property type="match status" value="1"/>
</dbReference>
<dbReference type="InterPro" id="IPR010131">
    <property type="entry name" value="MdtP/NodT-like"/>
</dbReference>
<keyword evidence="2" id="KW-0472">Membrane</keyword>
<keyword evidence="3" id="KW-0175">Coiled coil</keyword>
<comment type="caution">
    <text evidence="4">The sequence shown here is derived from an EMBL/GenBank/DDBJ whole genome shotgun (WGS) entry which is preliminary data.</text>
</comment>
<feature type="coiled-coil region" evidence="3">
    <location>
        <begin position="440"/>
        <end position="467"/>
    </location>
</feature>
<comment type="subcellular location">
    <subcellularLocation>
        <location evidence="2">Cell membrane</location>
        <topology evidence="2">Lipid-anchor</topology>
    </subcellularLocation>
</comment>
<dbReference type="EMBL" id="JPRP01000001">
    <property type="protein sequence ID" value="KFF00581.1"/>
    <property type="molecule type" value="Genomic_DNA"/>
</dbReference>
<protein>
    <submittedName>
        <fullName evidence="4">RND transporter</fullName>
    </submittedName>
</protein>
<evidence type="ECO:0000256" key="1">
    <source>
        <dbReference type="ARBA" id="ARBA00007613"/>
    </source>
</evidence>
<evidence type="ECO:0000313" key="5">
    <source>
        <dbReference type="Proteomes" id="UP000028713"/>
    </source>
</evidence>
<dbReference type="Pfam" id="PF02321">
    <property type="entry name" value="OEP"/>
    <property type="match status" value="2"/>
</dbReference>
<dbReference type="RefSeq" id="WP_034677211.1">
    <property type="nucleotide sequence ID" value="NZ_FPAP01000001.1"/>
</dbReference>
<dbReference type="PANTHER" id="PTHR30203">
    <property type="entry name" value="OUTER MEMBRANE CATION EFFLUX PROTEIN"/>
    <property type="match status" value="1"/>
</dbReference>
<evidence type="ECO:0000256" key="2">
    <source>
        <dbReference type="RuleBase" id="RU362097"/>
    </source>
</evidence>
<gene>
    <name evidence="4" type="ORF">IX39_08065</name>
</gene>
<dbReference type="GO" id="GO:0005886">
    <property type="term" value="C:plasma membrane"/>
    <property type="evidence" value="ECO:0007669"/>
    <property type="project" value="UniProtKB-SubCell"/>
</dbReference>
<accession>A0A085Z817</accession>
<dbReference type="SUPFAM" id="SSF56954">
    <property type="entry name" value="Outer membrane efflux proteins (OEP)"/>
    <property type="match status" value="1"/>
</dbReference>
<keyword evidence="2" id="KW-0564">Palmitate</keyword>
<dbReference type="Proteomes" id="UP000028713">
    <property type="component" value="Unassembled WGS sequence"/>
</dbReference>
<dbReference type="GO" id="GO:0015562">
    <property type="term" value="F:efflux transmembrane transporter activity"/>
    <property type="evidence" value="ECO:0007669"/>
    <property type="project" value="InterPro"/>
</dbReference>
<name>A0A085Z817_9FLAO</name>
<comment type="similarity">
    <text evidence="1 2">Belongs to the outer membrane factor (OMF) (TC 1.B.17) family.</text>
</comment>
<proteinExistence type="inferred from homology"/>
<keyword evidence="5" id="KW-1185">Reference proteome</keyword>
<keyword evidence="2" id="KW-1134">Transmembrane beta strand</keyword>
<dbReference type="Gene3D" id="1.20.1600.10">
    <property type="entry name" value="Outer membrane efflux proteins (OEP)"/>
    <property type="match status" value="1"/>
</dbReference>
<dbReference type="AlphaFoldDB" id="A0A085Z817"/>
<keyword evidence="2" id="KW-0812">Transmembrane</keyword>
<dbReference type="InterPro" id="IPR003423">
    <property type="entry name" value="OMP_efflux"/>
</dbReference>
<dbReference type="eggNOG" id="COG1538">
    <property type="taxonomic scope" value="Bacteria"/>
</dbReference>
<evidence type="ECO:0000256" key="3">
    <source>
        <dbReference type="SAM" id="Coils"/>
    </source>
</evidence>
<dbReference type="PANTHER" id="PTHR30203:SF33">
    <property type="entry name" value="BLR4455 PROTEIN"/>
    <property type="match status" value="1"/>
</dbReference>
<dbReference type="OrthoDB" id="9770517at2"/>
<dbReference type="PROSITE" id="PS51257">
    <property type="entry name" value="PROKAR_LIPOPROTEIN"/>
    <property type="match status" value="1"/>
</dbReference>
<reference evidence="4 5" key="1">
    <citation type="submission" date="2014-07" db="EMBL/GenBank/DDBJ databases">
        <title>Genome of Chryseobacterium formosense LMG 24722.</title>
        <authorList>
            <person name="Pipes S.E."/>
            <person name="Stropko S.J."/>
            <person name="Newman J.D."/>
        </authorList>
    </citation>
    <scope>NUCLEOTIDE SEQUENCE [LARGE SCALE GENOMIC DNA]</scope>
    <source>
        <strain evidence="4 5">LMG 24722</strain>
    </source>
</reference>
<dbReference type="Gene3D" id="2.20.200.10">
    <property type="entry name" value="Outer membrane efflux proteins (OEP)"/>
    <property type="match status" value="1"/>
</dbReference>
<organism evidence="4 5">
    <name type="scientific">Chryseobacterium formosense</name>
    <dbReference type="NCBI Taxonomy" id="236814"/>
    <lineage>
        <taxon>Bacteria</taxon>
        <taxon>Pseudomonadati</taxon>
        <taxon>Bacteroidota</taxon>
        <taxon>Flavobacteriia</taxon>
        <taxon>Flavobacteriales</taxon>
        <taxon>Weeksellaceae</taxon>
        <taxon>Chryseobacterium group</taxon>
        <taxon>Chryseobacterium</taxon>
    </lineage>
</organism>
<evidence type="ECO:0000313" key="4">
    <source>
        <dbReference type="EMBL" id="KFF00581.1"/>
    </source>
</evidence>